<organism evidence="2 3">
    <name type="scientific">Gordonia amicalis</name>
    <dbReference type="NCBI Taxonomy" id="89053"/>
    <lineage>
        <taxon>Bacteria</taxon>
        <taxon>Bacillati</taxon>
        <taxon>Actinomycetota</taxon>
        <taxon>Actinomycetes</taxon>
        <taxon>Mycobacteriales</taxon>
        <taxon>Gordoniaceae</taxon>
        <taxon>Gordonia</taxon>
    </lineage>
</organism>
<dbReference type="SUPFAM" id="SSF52540">
    <property type="entry name" value="P-loop containing nucleoside triphosphate hydrolases"/>
    <property type="match status" value="1"/>
</dbReference>
<sequence>MPAHVLDDGTELPISIADDIDQLAEVLATIEPGAVILDPLKDFLGDGVNTDREDEVRPALTPLLKLTESLDAPVIGLHHLNKSLKGDFLSRLTGSGAFKNVARSILGIAHDTENDVRVLEQKKTNLAAAAHGAMQARVESVDATIGGRTESVGRWVMDGVAGHGLDAVLAVKEQGGHSPSKSDAATTFLRGYLGDGQPHLREDVLAAAAVIDASDVTIGRAFRKLGGVAKRASEQGARTFWSLPTADASPSRGSESDHDLSKGD</sequence>
<dbReference type="EMBL" id="JAWLKH010000019">
    <property type="protein sequence ID" value="MDV6313505.1"/>
    <property type="molecule type" value="Genomic_DNA"/>
</dbReference>
<gene>
    <name evidence="2" type="ORF">R3Q15_16670</name>
</gene>
<feature type="region of interest" description="Disordered" evidence="1">
    <location>
        <begin position="241"/>
        <end position="264"/>
    </location>
</feature>
<proteinExistence type="predicted"/>
<accession>A0AAE4R4X4</accession>
<evidence type="ECO:0000313" key="2">
    <source>
        <dbReference type="EMBL" id="MDV6313505.1"/>
    </source>
</evidence>
<dbReference type="Pfam" id="PF13481">
    <property type="entry name" value="AAA_25"/>
    <property type="match status" value="1"/>
</dbReference>
<evidence type="ECO:0000256" key="1">
    <source>
        <dbReference type="SAM" id="MobiDB-lite"/>
    </source>
</evidence>
<protein>
    <submittedName>
        <fullName evidence="2">AAA family ATPase</fullName>
    </submittedName>
</protein>
<dbReference type="InterPro" id="IPR027417">
    <property type="entry name" value="P-loop_NTPase"/>
</dbReference>
<dbReference type="AlphaFoldDB" id="A0AAE4R4X4"/>
<name>A0AAE4R4X4_9ACTN</name>
<dbReference type="Gene3D" id="3.40.50.300">
    <property type="entry name" value="P-loop containing nucleotide triphosphate hydrolases"/>
    <property type="match status" value="1"/>
</dbReference>
<dbReference type="Proteomes" id="UP001185922">
    <property type="component" value="Unassembled WGS sequence"/>
</dbReference>
<feature type="compositionally biased region" description="Basic and acidic residues" evidence="1">
    <location>
        <begin position="254"/>
        <end position="264"/>
    </location>
</feature>
<reference evidence="2" key="1">
    <citation type="submission" date="2023-10" db="EMBL/GenBank/DDBJ databases">
        <title>Development of a sustainable strategy for remediation of hydrocarbon-contaminated territories based on the waste exchange concept.</title>
        <authorList>
            <person name="Krivoruchko A."/>
        </authorList>
    </citation>
    <scope>NUCLEOTIDE SEQUENCE</scope>
    <source>
        <strain evidence="2">IEGM 1279</strain>
    </source>
</reference>
<evidence type="ECO:0000313" key="3">
    <source>
        <dbReference type="Proteomes" id="UP001185922"/>
    </source>
</evidence>
<comment type="caution">
    <text evidence="2">The sequence shown here is derived from an EMBL/GenBank/DDBJ whole genome shotgun (WGS) entry which is preliminary data.</text>
</comment>